<sequence length="119" mass="13563">MVMVEEKQAIVFVRDEISELILLVATDKGAFLYYSDGDRRHWDVSGPHFLGSVIHHLVLDPRDNKTLLASVQSRQSGCTIFRSNDFGKTWVPAKNPPEFPKDTLKRNVDHIFYLAPGHD</sequence>
<dbReference type="AlphaFoldDB" id="A0A382RKD0"/>
<protein>
    <recommendedName>
        <fullName evidence="2">Sialidase domain-containing protein</fullName>
    </recommendedName>
</protein>
<dbReference type="SUPFAM" id="SSF110296">
    <property type="entry name" value="Oligoxyloglucan reducing end-specific cellobiohydrolase"/>
    <property type="match status" value="1"/>
</dbReference>
<feature type="non-terminal residue" evidence="1">
    <location>
        <position position="119"/>
    </location>
</feature>
<gene>
    <name evidence="1" type="ORF">METZ01_LOCUS351008</name>
</gene>
<reference evidence="1" key="1">
    <citation type="submission" date="2018-05" db="EMBL/GenBank/DDBJ databases">
        <authorList>
            <person name="Lanie J.A."/>
            <person name="Ng W.-L."/>
            <person name="Kazmierczak K.M."/>
            <person name="Andrzejewski T.M."/>
            <person name="Davidsen T.M."/>
            <person name="Wayne K.J."/>
            <person name="Tettelin H."/>
            <person name="Glass J.I."/>
            <person name="Rusch D."/>
            <person name="Podicherti R."/>
            <person name="Tsui H.-C.T."/>
            <person name="Winkler M.E."/>
        </authorList>
    </citation>
    <scope>NUCLEOTIDE SEQUENCE</scope>
</reference>
<organism evidence="1">
    <name type="scientific">marine metagenome</name>
    <dbReference type="NCBI Taxonomy" id="408172"/>
    <lineage>
        <taxon>unclassified sequences</taxon>
        <taxon>metagenomes</taxon>
        <taxon>ecological metagenomes</taxon>
    </lineage>
</organism>
<name>A0A382RKD0_9ZZZZ</name>
<dbReference type="CDD" id="cd15482">
    <property type="entry name" value="Sialidase_non-viral"/>
    <property type="match status" value="1"/>
</dbReference>
<proteinExistence type="predicted"/>
<dbReference type="InterPro" id="IPR015943">
    <property type="entry name" value="WD40/YVTN_repeat-like_dom_sf"/>
</dbReference>
<evidence type="ECO:0008006" key="2">
    <source>
        <dbReference type="Google" id="ProtNLM"/>
    </source>
</evidence>
<accession>A0A382RKD0</accession>
<dbReference type="Gene3D" id="2.130.10.10">
    <property type="entry name" value="YVTN repeat-like/Quinoprotein amine dehydrogenase"/>
    <property type="match status" value="1"/>
</dbReference>
<evidence type="ECO:0000313" key="1">
    <source>
        <dbReference type="EMBL" id="SVC98154.1"/>
    </source>
</evidence>
<dbReference type="EMBL" id="UINC01122378">
    <property type="protein sequence ID" value="SVC98154.1"/>
    <property type="molecule type" value="Genomic_DNA"/>
</dbReference>